<name>A0A9W7T971_TRIRA</name>
<gene>
    <name evidence="1" type="ORF">IRJ41_017045</name>
</gene>
<protein>
    <submittedName>
        <fullName evidence="1">Uncharacterized protein</fullName>
    </submittedName>
</protein>
<accession>A0A9W7T971</accession>
<organism evidence="1 2">
    <name type="scientific">Triplophysa rosa</name>
    <name type="common">Cave loach</name>
    <dbReference type="NCBI Taxonomy" id="992332"/>
    <lineage>
        <taxon>Eukaryota</taxon>
        <taxon>Metazoa</taxon>
        <taxon>Chordata</taxon>
        <taxon>Craniata</taxon>
        <taxon>Vertebrata</taxon>
        <taxon>Euteleostomi</taxon>
        <taxon>Actinopterygii</taxon>
        <taxon>Neopterygii</taxon>
        <taxon>Teleostei</taxon>
        <taxon>Ostariophysi</taxon>
        <taxon>Cypriniformes</taxon>
        <taxon>Nemacheilidae</taxon>
        <taxon>Triplophysa</taxon>
    </lineage>
</organism>
<reference evidence="1" key="1">
    <citation type="submission" date="2021-02" db="EMBL/GenBank/DDBJ databases">
        <title>Comparative genomics reveals that relaxation of natural selection precedes convergent phenotypic evolution of cavefish.</title>
        <authorList>
            <person name="Peng Z."/>
        </authorList>
    </citation>
    <scope>NUCLEOTIDE SEQUENCE</scope>
    <source>
        <tissue evidence="1">Muscle</tissue>
    </source>
</reference>
<evidence type="ECO:0000313" key="2">
    <source>
        <dbReference type="Proteomes" id="UP001059041"/>
    </source>
</evidence>
<dbReference type="EMBL" id="JAFHDT010000024">
    <property type="protein sequence ID" value="KAI7791949.1"/>
    <property type="molecule type" value="Genomic_DNA"/>
</dbReference>
<evidence type="ECO:0000313" key="1">
    <source>
        <dbReference type="EMBL" id="KAI7791949.1"/>
    </source>
</evidence>
<proteinExistence type="predicted"/>
<dbReference type="AlphaFoldDB" id="A0A9W7T971"/>
<comment type="caution">
    <text evidence="1">The sequence shown here is derived from an EMBL/GenBank/DDBJ whole genome shotgun (WGS) entry which is preliminary data.</text>
</comment>
<sequence length="98" mass="10966">MAAGYNDLTMLSTEQGFIDIFQTKMKISASYQVNFIASLKCTMSARHMQMSGVVSGHAERDDIHMVSFLGRCFGFSNRRYSLKRRAGGRPTTSHLTAH</sequence>
<dbReference type="Proteomes" id="UP001059041">
    <property type="component" value="Linkage Group LG24"/>
</dbReference>
<keyword evidence="2" id="KW-1185">Reference proteome</keyword>